<dbReference type="VEuPathDB" id="VectorBase:GAUT016395"/>
<accession>A0A1A9UUY0</accession>
<proteinExistence type="predicted"/>
<evidence type="ECO:0000313" key="1">
    <source>
        <dbReference type="EnsemblMetazoa" id="GAUT016395-PA"/>
    </source>
</evidence>
<sequence>MEEEWAHVQFPRPSNRCDVRQERASCADHITPLPNVYTTINPFNSEDRQTKRQQTNQAAYARVIIKQQYTHNYGAFSSDSDSNPFKIYVLVVTVSILFSTTC</sequence>
<name>A0A1A9UUY0_GLOAU</name>
<keyword evidence="2" id="KW-1185">Reference proteome</keyword>
<reference evidence="1" key="1">
    <citation type="submission" date="2020-05" db="UniProtKB">
        <authorList>
            <consortium name="EnsemblMetazoa"/>
        </authorList>
    </citation>
    <scope>IDENTIFICATION</scope>
    <source>
        <strain evidence="1">TTRI</strain>
    </source>
</reference>
<evidence type="ECO:0000313" key="2">
    <source>
        <dbReference type="Proteomes" id="UP000078200"/>
    </source>
</evidence>
<organism evidence="1 2">
    <name type="scientific">Glossina austeni</name>
    <name type="common">Savannah tsetse fly</name>
    <dbReference type="NCBI Taxonomy" id="7395"/>
    <lineage>
        <taxon>Eukaryota</taxon>
        <taxon>Metazoa</taxon>
        <taxon>Ecdysozoa</taxon>
        <taxon>Arthropoda</taxon>
        <taxon>Hexapoda</taxon>
        <taxon>Insecta</taxon>
        <taxon>Pterygota</taxon>
        <taxon>Neoptera</taxon>
        <taxon>Endopterygota</taxon>
        <taxon>Diptera</taxon>
        <taxon>Brachycera</taxon>
        <taxon>Muscomorpha</taxon>
        <taxon>Hippoboscoidea</taxon>
        <taxon>Glossinidae</taxon>
        <taxon>Glossina</taxon>
    </lineage>
</organism>
<dbReference type="EnsemblMetazoa" id="GAUT016395-RA">
    <property type="protein sequence ID" value="GAUT016395-PA"/>
    <property type="gene ID" value="GAUT016395"/>
</dbReference>
<dbReference type="Proteomes" id="UP000078200">
    <property type="component" value="Unassembled WGS sequence"/>
</dbReference>
<dbReference type="AlphaFoldDB" id="A0A1A9UUY0"/>
<protein>
    <submittedName>
        <fullName evidence="1">Uncharacterized protein</fullName>
    </submittedName>
</protein>